<protein>
    <submittedName>
        <fullName evidence="2">Uncharacterized protein</fullName>
    </submittedName>
</protein>
<name>A0A8C3MF61_GEOPR</name>
<dbReference type="Ensembl" id="ENSCPVT00000003672.2">
    <property type="protein sequence ID" value="ENSCPVP00000003537.1"/>
    <property type="gene ID" value="ENSCPVG00000002603.2"/>
</dbReference>
<accession>A0A8C3MF61</accession>
<reference evidence="2" key="2">
    <citation type="submission" date="2025-08" db="UniProtKB">
        <authorList>
            <consortium name="Ensembl"/>
        </authorList>
    </citation>
    <scope>IDENTIFICATION</scope>
</reference>
<evidence type="ECO:0000313" key="3">
    <source>
        <dbReference type="Proteomes" id="UP000694382"/>
    </source>
</evidence>
<keyword evidence="3" id="KW-1185">Reference proteome</keyword>
<dbReference type="Proteomes" id="UP000694382">
    <property type="component" value="Chromosome 28"/>
</dbReference>
<reference evidence="2" key="3">
    <citation type="submission" date="2025-09" db="UniProtKB">
        <authorList>
            <consortium name="Ensembl"/>
        </authorList>
    </citation>
    <scope>IDENTIFICATION</scope>
</reference>
<feature type="compositionally biased region" description="Polar residues" evidence="1">
    <location>
        <begin position="89"/>
        <end position="100"/>
    </location>
</feature>
<dbReference type="AlphaFoldDB" id="A0A8C3MF61"/>
<reference evidence="2" key="1">
    <citation type="submission" date="2020-02" db="EMBL/GenBank/DDBJ databases">
        <authorList>
            <person name="Enbody D E."/>
            <person name="Pettersson E M."/>
        </authorList>
    </citation>
    <scope>NUCLEOTIDE SEQUENCE [LARGE SCALE GENOMIC DNA]</scope>
</reference>
<evidence type="ECO:0000256" key="1">
    <source>
        <dbReference type="SAM" id="MobiDB-lite"/>
    </source>
</evidence>
<sequence length="117" mass="12735">TGNEQELELIHQLWAEADRGRHWQWGAERLGWVGCDPPCLGTAKEMVGQQSQPTLQHGAGRTNDCSSQDGEEAGGNRNGFHQLEEKLFSGTSPQTDTSSSDMDEGSVIIIHPSRACS</sequence>
<organism evidence="2 3">
    <name type="scientific">Geospiza parvula</name>
    <name type="common">Small tree-finch</name>
    <name type="synonym">Camarhynchus parvulus</name>
    <dbReference type="NCBI Taxonomy" id="87175"/>
    <lineage>
        <taxon>Eukaryota</taxon>
        <taxon>Metazoa</taxon>
        <taxon>Chordata</taxon>
        <taxon>Craniata</taxon>
        <taxon>Vertebrata</taxon>
        <taxon>Euteleostomi</taxon>
        <taxon>Archelosauria</taxon>
        <taxon>Archosauria</taxon>
        <taxon>Dinosauria</taxon>
        <taxon>Saurischia</taxon>
        <taxon>Theropoda</taxon>
        <taxon>Coelurosauria</taxon>
        <taxon>Aves</taxon>
        <taxon>Neognathae</taxon>
        <taxon>Neoaves</taxon>
        <taxon>Telluraves</taxon>
        <taxon>Australaves</taxon>
        <taxon>Passeriformes</taxon>
        <taxon>Thraupidae</taxon>
        <taxon>Camarhynchus</taxon>
    </lineage>
</organism>
<evidence type="ECO:0000313" key="2">
    <source>
        <dbReference type="Ensembl" id="ENSCPVP00000003537.1"/>
    </source>
</evidence>
<feature type="region of interest" description="Disordered" evidence="1">
    <location>
        <begin position="45"/>
        <end position="117"/>
    </location>
</feature>
<proteinExistence type="predicted"/>